<feature type="repeat" description="PPR" evidence="2">
    <location>
        <begin position="190"/>
        <end position="224"/>
    </location>
</feature>
<dbReference type="PANTHER" id="PTHR47926">
    <property type="entry name" value="PENTATRICOPEPTIDE REPEAT-CONTAINING PROTEIN"/>
    <property type="match status" value="1"/>
</dbReference>
<keyword evidence="1" id="KW-0677">Repeat</keyword>
<dbReference type="InterPro" id="IPR046960">
    <property type="entry name" value="PPR_At4g14850-like_plant"/>
</dbReference>
<accession>A0A9D4ZPF5</accession>
<reference evidence="3 4" key="1">
    <citation type="submission" date="2021-01" db="EMBL/GenBank/DDBJ databases">
        <title>Adiantum capillus-veneris genome.</title>
        <authorList>
            <person name="Fang Y."/>
            <person name="Liao Q."/>
        </authorList>
    </citation>
    <scope>NUCLEOTIDE SEQUENCE [LARGE SCALE GENOMIC DNA]</scope>
    <source>
        <strain evidence="3">H3</strain>
        <tissue evidence="3">Leaf</tissue>
    </source>
</reference>
<feature type="repeat" description="PPR" evidence="2">
    <location>
        <begin position="392"/>
        <end position="426"/>
    </location>
</feature>
<name>A0A9D4ZPF5_ADICA</name>
<dbReference type="Gene3D" id="1.25.40.10">
    <property type="entry name" value="Tetratricopeptide repeat domain"/>
    <property type="match status" value="4"/>
</dbReference>
<organism evidence="3 4">
    <name type="scientific">Adiantum capillus-veneris</name>
    <name type="common">Maidenhair fern</name>
    <dbReference type="NCBI Taxonomy" id="13818"/>
    <lineage>
        <taxon>Eukaryota</taxon>
        <taxon>Viridiplantae</taxon>
        <taxon>Streptophyta</taxon>
        <taxon>Embryophyta</taxon>
        <taxon>Tracheophyta</taxon>
        <taxon>Polypodiopsida</taxon>
        <taxon>Polypodiidae</taxon>
        <taxon>Polypodiales</taxon>
        <taxon>Pteridineae</taxon>
        <taxon>Pteridaceae</taxon>
        <taxon>Vittarioideae</taxon>
        <taxon>Adiantum</taxon>
    </lineage>
</organism>
<dbReference type="FunFam" id="1.25.40.10:FF:000031">
    <property type="entry name" value="Pentatricopeptide repeat-containing protein mitochondrial"/>
    <property type="match status" value="1"/>
</dbReference>
<dbReference type="Pfam" id="PF13041">
    <property type="entry name" value="PPR_2"/>
    <property type="match status" value="2"/>
</dbReference>
<feature type="repeat" description="PPR" evidence="2">
    <location>
        <begin position="361"/>
        <end position="391"/>
    </location>
</feature>
<protein>
    <recommendedName>
        <fullName evidence="5">Pentatricopeptide repeat-containing protein</fullName>
    </recommendedName>
</protein>
<dbReference type="AlphaFoldDB" id="A0A9D4ZPF5"/>
<keyword evidence="4" id="KW-1185">Reference proteome</keyword>
<evidence type="ECO:0000313" key="3">
    <source>
        <dbReference type="EMBL" id="KAI5080290.1"/>
    </source>
</evidence>
<evidence type="ECO:0008006" key="5">
    <source>
        <dbReference type="Google" id="ProtNLM"/>
    </source>
</evidence>
<dbReference type="EMBL" id="JABFUD020000005">
    <property type="protein sequence ID" value="KAI5080290.1"/>
    <property type="molecule type" value="Genomic_DNA"/>
</dbReference>
<dbReference type="InterPro" id="IPR011990">
    <property type="entry name" value="TPR-like_helical_dom_sf"/>
</dbReference>
<feature type="repeat" description="PPR" evidence="2">
    <location>
        <begin position="427"/>
        <end position="462"/>
    </location>
</feature>
<feature type="repeat" description="PPR" evidence="2">
    <location>
        <begin position="89"/>
        <end position="123"/>
    </location>
</feature>
<evidence type="ECO:0000256" key="2">
    <source>
        <dbReference type="PROSITE-ProRule" id="PRU00708"/>
    </source>
</evidence>
<dbReference type="GO" id="GO:0009451">
    <property type="term" value="P:RNA modification"/>
    <property type="evidence" value="ECO:0007669"/>
    <property type="project" value="InterPro"/>
</dbReference>
<dbReference type="FunFam" id="1.25.40.10:FF:000090">
    <property type="entry name" value="Pentatricopeptide repeat-containing protein, chloroplastic"/>
    <property type="match status" value="1"/>
</dbReference>
<evidence type="ECO:0000313" key="4">
    <source>
        <dbReference type="Proteomes" id="UP000886520"/>
    </source>
</evidence>
<proteinExistence type="predicted"/>
<sequence length="548" mass="61867">MPRGKAQDVIRKEELAEKFKAKAKNTFFSLLQKFGSRRKLFPVKRVHKRLVKHGLLQDQLLSSLLIDAYGKCGEPDRARAVFDTLEEPNSHSWNFMIRIHALHNQQAESLSLFKLMQKQGVPQDKYTFSAALAACSSPAALPQGKCIHRTVLKHELEYDAVVATSLINMYGKCGSLRRANDVFDRMLDRNPIAWTTMVNAYTKHECHKEAFQLFHQMHMEGILATLITCVSVLGACSSLKNITSGKHIHLYITCNSFELNVKAWNAIINMYAKCGCLDVAYALLMEVPESNVITWTSIITAYSQHMRGKEALQLFHEMMKTEIVPNRVTLVSILDACASLTDLYIGQLMHTLIVDMESEDETVIGTALVNLYGKCGQLDDARMLFKRMKERNLHTWSTMIGVYTQHGHGKKALALFSRMRRTGLKPDKVTFVHVLSACSRSGLVEEGRHFFSMMQDEYGIEPTVDHYSCMTDLLGRAGCLDEAEAYIKKLPKELRIVPWRTMLGACKVQGDVDRGEGAAERLVELDPTDTAPYITLPSIYVGATREMY</sequence>
<dbReference type="FunFam" id="1.25.40.10:FF:000344">
    <property type="entry name" value="Pentatricopeptide repeat-containing protein"/>
    <property type="match status" value="1"/>
</dbReference>
<dbReference type="PANTHER" id="PTHR47926:SF533">
    <property type="entry name" value="DYW DOMAIN-CONTAINING PROTEIN"/>
    <property type="match status" value="1"/>
</dbReference>
<gene>
    <name evidence="3" type="ORF">GOP47_0005769</name>
</gene>
<feature type="repeat" description="PPR" evidence="2">
    <location>
        <begin position="159"/>
        <end position="189"/>
    </location>
</feature>
<evidence type="ECO:0000256" key="1">
    <source>
        <dbReference type="ARBA" id="ARBA00022737"/>
    </source>
</evidence>
<dbReference type="SUPFAM" id="SSF48452">
    <property type="entry name" value="TPR-like"/>
    <property type="match status" value="1"/>
</dbReference>
<dbReference type="Pfam" id="PF01535">
    <property type="entry name" value="PPR"/>
    <property type="match status" value="5"/>
</dbReference>
<dbReference type="InterPro" id="IPR002885">
    <property type="entry name" value="PPR_rpt"/>
</dbReference>
<dbReference type="NCBIfam" id="TIGR00756">
    <property type="entry name" value="PPR"/>
    <property type="match status" value="6"/>
</dbReference>
<comment type="caution">
    <text evidence="3">The sequence shown here is derived from an EMBL/GenBank/DDBJ whole genome shotgun (WGS) entry which is preliminary data.</text>
</comment>
<dbReference type="PROSITE" id="PS51375">
    <property type="entry name" value="PPR"/>
    <property type="match status" value="7"/>
</dbReference>
<dbReference type="GO" id="GO:0003723">
    <property type="term" value="F:RNA binding"/>
    <property type="evidence" value="ECO:0007669"/>
    <property type="project" value="InterPro"/>
</dbReference>
<dbReference type="OrthoDB" id="185373at2759"/>
<feature type="repeat" description="PPR" evidence="2">
    <location>
        <begin position="291"/>
        <end position="325"/>
    </location>
</feature>
<dbReference type="Proteomes" id="UP000886520">
    <property type="component" value="Chromosome 5"/>
</dbReference>